<dbReference type="SUPFAM" id="SSF54001">
    <property type="entry name" value="Cysteine proteinases"/>
    <property type="match status" value="1"/>
</dbReference>
<evidence type="ECO:0000313" key="1">
    <source>
        <dbReference type="EMBL" id="KAF0705627.1"/>
    </source>
</evidence>
<dbReference type="InterPro" id="IPR038765">
    <property type="entry name" value="Papain-like_cys_pep_sf"/>
</dbReference>
<dbReference type="Proteomes" id="UP000478052">
    <property type="component" value="Unassembled WGS sequence"/>
</dbReference>
<dbReference type="EMBL" id="VUJU01013187">
    <property type="protein sequence ID" value="KAF0705627.1"/>
    <property type="molecule type" value="Genomic_DNA"/>
</dbReference>
<protein>
    <recommendedName>
        <fullName evidence="3">USP domain-containing protein</fullName>
    </recommendedName>
</protein>
<accession>A0A6G0VT57</accession>
<proteinExistence type="predicted"/>
<dbReference type="OrthoDB" id="6757672at2759"/>
<name>A0A6G0VT57_APHCR</name>
<organism evidence="1 2">
    <name type="scientific">Aphis craccivora</name>
    <name type="common">Cowpea aphid</name>
    <dbReference type="NCBI Taxonomy" id="307492"/>
    <lineage>
        <taxon>Eukaryota</taxon>
        <taxon>Metazoa</taxon>
        <taxon>Ecdysozoa</taxon>
        <taxon>Arthropoda</taxon>
        <taxon>Hexapoda</taxon>
        <taxon>Insecta</taxon>
        <taxon>Pterygota</taxon>
        <taxon>Neoptera</taxon>
        <taxon>Paraneoptera</taxon>
        <taxon>Hemiptera</taxon>
        <taxon>Sternorrhyncha</taxon>
        <taxon>Aphidomorpha</taxon>
        <taxon>Aphidoidea</taxon>
        <taxon>Aphididae</taxon>
        <taxon>Aphidini</taxon>
        <taxon>Aphis</taxon>
        <taxon>Aphis</taxon>
    </lineage>
</organism>
<feature type="non-terminal residue" evidence="1">
    <location>
        <position position="1"/>
    </location>
</feature>
<reference evidence="1 2" key="1">
    <citation type="submission" date="2019-08" db="EMBL/GenBank/DDBJ databases">
        <title>Whole genome of Aphis craccivora.</title>
        <authorList>
            <person name="Voronova N.V."/>
            <person name="Shulinski R.S."/>
            <person name="Bandarenka Y.V."/>
            <person name="Zhorov D.G."/>
            <person name="Warner D."/>
        </authorList>
    </citation>
    <scope>NUCLEOTIDE SEQUENCE [LARGE SCALE GENOMIC DNA]</scope>
    <source>
        <strain evidence="1">180601</strain>
        <tissue evidence="1">Whole Body</tissue>
    </source>
</reference>
<evidence type="ECO:0000313" key="2">
    <source>
        <dbReference type="Proteomes" id="UP000478052"/>
    </source>
</evidence>
<sequence>HNSTSIFCWLSEWLNCNVQPPKETVTDMSLALLSAITQCFTQYSSLRTYIQICADIVIEGLPLQESNFLPRCFIRVDVAHFIKLAAQWIPLKTISRLLTNEIDGFDISSNMETPCEKHKKKLIEYTSTGIIDCQIESIIANEETENGDRKWMDERLAYEKIEENPFQKWAQNIFEKSKQFVHEGNGINAMYLPSLIPILIKCMKLLPLWSGIMVSVFGYGPETASSAAVESSFKKLKTITFKSATLPVSIEEFLEQHISSLRGVSLIYSTQTGFGKTSKNYEDFIVDTDNELQKESNFQVNQTNYSAEENDFLRIPDKLDCPLCSNGSLPSQNGAHKCVVCGIPVHALFTCSKNRSGDDDVSICFTCWILEEDFTIGGQINENMNEERKAVESWDRKSHRKDKSYLVTNPHLRHLELNNGKNITSLLLLKNGSRSTELKSVKSKLVEGKIVLTNTCAFDSLASLLMVAYCDSQKYSETVDSNGTNQFFNFKIVKHGISAYTYSERADLIIDKINPELILLEYNTTLVKFEATFGHILQMMLGDFPSVKINDLQQFLNDRQRSEISECGRMNSETTCKGIKEIISETSEIHLFIDILYWEGEEVISTNRSPEAAAHIQMKLAEIPQLLLYGSRRYELRGVISFKKGRTSLRNSIGHYHAYAKRGNRNWQLFDDLNKKPIPVSESKNVFCEFLVYTI</sequence>
<evidence type="ECO:0008006" key="3">
    <source>
        <dbReference type="Google" id="ProtNLM"/>
    </source>
</evidence>
<keyword evidence="2" id="KW-1185">Reference proteome</keyword>
<comment type="caution">
    <text evidence="1">The sequence shown here is derived from an EMBL/GenBank/DDBJ whole genome shotgun (WGS) entry which is preliminary data.</text>
</comment>
<gene>
    <name evidence="1" type="ORF">FWK35_00032445</name>
</gene>
<dbReference type="AlphaFoldDB" id="A0A6G0VT57"/>